<dbReference type="VEuPathDB" id="FungiDB:PITG_22326"/>
<sequence>IVRQLSADLGRDMSSQKKAIKEFITNDQAEI</sequence>
<protein>
    <submittedName>
        <fullName evidence="1">Uncharacterized protein</fullName>
    </submittedName>
</protein>
<keyword evidence="2" id="KW-1185">Reference proteome</keyword>
<dbReference type="GeneID" id="9468377"/>
<name>D0RM54_PHYIT</name>
<reference evidence="2" key="1">
    <citation type="journal article" date="2009" name="Nature">
        <title>Genome sequence and analysis of the Irish potato famine pathogen Phytophthora infestans.</title>
        <authorList>
            <consortium name="The Broad Institute Genome Sequencing Platform"/>
            <person name="Haas B.J."/>
            <person name="Kamoun S."/>
            <person name="Zody M.C."/>
            <person name="Jiang R.H."/>
            <person name="Handsaker R.E."/>
            <person name="Cano L.M."/>
            <person name="Grabherr M."/>
            <person name="Kodira C.D."/>
            <person name="Raffaele S."/>
            <person name="Torto-Alalibo T."/>
            <person name="Bozkurt T.O."/>
            <person name="Ah-Fong A.M."/>
            <person name="Alvarado L."/>
            <person name="Anderson V.L."/>
            <person name="Armstrong M.R."/>
            <person name="Avrova A."/>
            <person name="Baxter L."/>
            <person name="Beynon J."/>
            <person name="Boevink P.C."/>
            <person name="Bollmann S.R."/>
            <person name="Bos J.I."/>
            <person name="Bulone V."/>
            <person name="Cai G."/>
            <person name="Cakir C."/>
            <person name="Carrington J.C."/>
            <person name="Chawner M."/>
            <person name="Conti L."/>
            <person name="Costanzo S."/>
            <person name="Ewan R."/>
            <person name="Fahlgren N."/>
            <person name="Fischbach M.A."/>
            <person name="Fugelstad J."/>
            <person name="Gilroy E.M."/>
            <person name="Gnerre S."/>
            <person name="Green P.J."/>
            <person name="Grenville-Briggs L.J."/>
            <person name="Griffith J."/>
            <person name="Grunwald N.J."/>
            <person name="Horn K."/>
            <person name="Horner N.R."/>
            <person name="Hu C.H."/>
            <person name="Huitema E."/>
            <person name="Jeong D.H."/>
            <person name="Jones A.M."/>
            <person name="Jones J.D."/>
            <person name="Jones R.W."/>
            <person name="Karlsson E.K."/>
            <person name="Kunjeti S.G."/>
            <person name="Lamour K."/>
            <person name="Liu Z."/>
            <person name="Ma L."/>
            <person name="Maclean D."/>
            <person name="Chibucos M.C."/>
            <person name="McDonald H."/>
            <person name="McWalters J."/>
            <person name="Meijer H.J."/>
            <person name="Morgan W."/>
            <person name="Morris P.F."/>
            <person name="Munro C.A."/>
            <person name="O'Neill K."/>
            <person name="Ospina-Giraldo M."/>
            <person name="Pinzon A."/>
            <person name="Pritchard L."/>
            <person name="Ramsahoye B."/>
            <person name="Ren Q."/>
            <person name="Restrepo S."/>
            <person name="Roy S."/>
            <person name="Sadanandom A."/>
            <person name="Savidor A."/>
            <person name="Schornack S."/>
            <person name="Schwartz D.C."/>
            <person name="Schumann U.D."/>
            <person name="Schwessinger B."/>
            <person name="Seyer L."/>
            <person name="Sharpe T."/>
            <person name="Silvar C."/>
            <person name="Song J."/>
            <person name="Studholme D.J."/>
            <person name="Sykes S."/>
            <person name="Thines M."/>
            <person name="van de Vondervoort P.J."/>
            <person name="Phuntumart V."/>
            <person name="Wawra S."/>
            <person name="Weide R."/>
            <person name="Win J."/>
            <person name="Young C."/>
            <person name="Zhou S."/>
            <person name="Fry W."/>
            <person name="Meyers B.C."/>
            <person name="van West P."/>
            <person name="Ristaino J."/>
            <person name="Govers F."/>
            <person name="Birch P.R."/>
            <person name="Whisson S.C."/>
            <person name="Judelson H.S."/>
            <person name="Nusbaum C."/>
        </authorList>
    </citation>
    <scope>NUCLEOTIDE SEQUENCE [LARGE SCALE GENOMIC DNA]</scope>
    <source>
        <strain evidence="2">T30-4</strain>
    </source>
</reference>
<organism evidence="1 2">
    <name type="scientific">Phytophthora infestans (strain T30-4)</name>
    <name type="common">Potato late blight agent</name>
    <dbReference type="NCBI Taxonomy" id="403677"/>
    <lineage>
        <taxon>Eukaryota</taxon>
        <taxon>Sar</taxon>
        <taxon>Stramenopiles</taxon>
        <taxon>Oomycota</taxon>
        <taxon>Peronosporomycetes</taxon>
        <taxon>Peronosporales</taxon>
        <taxon>Peronosporaceae</taxon>
        <taxon>Phytophthora</taxon>
    </lineage>
</organism>
<dbReference type="OrthoDB" id="370884at2759"/>
<evidence type="ECO:0000313" key="2">
    <source>
        <dbReference type="Proteomes" id="UP000006643"/>
    </source>
</evidence>
<dbReference type="Proteomes" id="UP000006643">
    <property type="component" value="Unassembled WGS sequence"/>
</dbReference>
<feature type="non-terminal residue" evidence="1">
    <location>
        <position position="1"/>
    </location>
</feature>
<dbReference type="HOGENOM" id="CLU_3401472_0_0_1"/>
<dbReference type="EMBL" id="GG689834">
    <property type="protein sequence ID" value="EEY59299.1"/>
    <property type="molecule type" value="Genomic_DNA"/>
</dbReference>
<evidence type="ECO:0000313" key="1">
    <source>
        <dbReference type="EMBL" id="EEY59299.1"/>
    </source>
</evidence>
<gene>
    <name evidence="1" type="ORF">PITG_22326</name>
</gene>
<proteinExistence type="predicted"/>
<accession>D0RM54</accession>
<dbReference type="AlphaFoldDB" id="D0RM54"/>
<dbReference type="InParanoid" id="D0RM54"/>
<dbReference type="RefSeq" id="XP_002909876.1">
    <property type="nucleotide sequence ID" value="XM_002909830.1"/>
</dbReference>
<dbReference type="KEGG" id="pif:PITG_22326"/>